<dbReference type="GO" id="GO:0009450">
    <property type="term" value="P:gamma-aminobutyric acid catabolic process"/>
    <property type="evidence" value="ECO:0007669"/>
    <property type="project" value="TreeGrafter"/>
</dbReference>
<feature type="domain" description="Aldehyde dehydrogenase" evidence="5">
    <location>
        <begin position="22"/>
        <end position="484"/>
    </location>
</feature>
<comment type="similarity">
    <text evidence="1 4">Belongs to the aldehyde dehydrogenase family.</text>
</comment>
<gene>
    <name evidence="6" type="primary">aldA</name>
    <name evidence="6" type="ORF">CA12_26270</name>
</gene>
<proteinExistence type="inferred from homology"/>
<dbReference type="AlphaFoldDB" id="A0A517PAW6"/>
<evidence type="ECO:0000256" key="3">
    <source>
        <dbReference type="PROSITE-ProRule" id="PRU10007"/>
    </source>
</evidence>
<dbReference type="Gene3D" id="3.40.605.10">
    <property type="entry name" value="Aldehyde Dehydrogenase, Chain A, domain 1"/>
    <property type="match status" value="1"/>
</dbReference>
<name>A0A517PAW6_9PLAN</name>
<evidence type="ECO:0000259" key="5">
    <source>
        <dbReference type="Pfam" id="PF00171"/>
    </source>
</evidence>
<dbReference type="FunFam" id="3.40.309.10:FF:000009">
    <property type="entry name" value="Aldehyde dehydrogenase A"/>
    <property type="match status" value="1"/>
</dbReference>
<dbReference type="EMBL" id="CP036265">
    <property type="protein sequence ID" value="QDT16522.1"/>
    <property type="molecule type" value="Genomic_DNA"/>
</dbReference>
<evidence type="ECO:0000256" key="2">
    <source>
        <dbReference type="ARBA" id="ARBA00023002"/>
    </source>
</evidence>
<dbReference type="InterPro" id="IPR016163">
    <property type="entry name" value="Ald_DH_C"/>
</dbReference>
<dbReference type="InterPro" id="IPR016161">
    <property type="entry name" value="Ald_DH/histidinol_DH"/>
</dbReference>
<keyword evidence="2 4" id="KW-0560">Oxidoreductase</keyword>
<feature type="active site" evidence="3">
    <location>
        <position position="256"/>
    </location>
</feature>
<dbReference type="FunFam" id="3.40.605.10:FF:000007">
    <property type="entry name" value="NAD/NADP-dependent betaine aldehyde dehydrogenase"/>
    <property type="match status" value="1"/>
</dbReference>
<dbReference type="PROSITE" id="PS00687">
    <property type="entry name" value="ALDEHYDE_DEHYDR_GLU"/>
    <property type="match status" value="1"/>
</dbReference>
<dbReference type="Pfam" id="PF00171">
    <property type="entry name" value="Aldedh"/>
    <property type="match status" value="1"/>
</dbReference>
<dbReference type="InterPro" id="IPR029510">
    <property type="entry name" value="Ald_DH_CS_GLU"/>
</dbReference>
<evidence type="ECO:0000256" key="4">
    <source>
        <dbReference type="RuleBase" id="RU003345"/>
    </source>
</evidence>
<dbReference type="GO" id="GO:0004777">
    <property type="term" value="F:succinate-semialdehyde dehydrogenase (NAD+) activity"/>
    <property type="evidence" value="ECO:0007669"/>
    <property type="project" value="TreeGrafter"/>
</dbReference>
<dbReference type="Gene3D" id="3.40.309.10">
    <property type="entry name" value="Aldehyde Dehydrogenase, Chain A, domain 2"/>
    <property type="match status" value="1"/>
</dbReference>
<dbReference type="Proteomes" id="UP000318741">
    <property type="component" value="Chromosome"/>
</dbReference>
<dbReference type="InterPro" id="IPR016160">
    <property type="entry name" value="Ald_DH_CS_CYS"/>
</dbReference>
<dbReference type="GO" id="GO:0008911">
    <property type="term" value="F:lactaldehyde dehydrogenase (NAD+) activity"/>
    <property type="evidence" value="ECO:0007669"/>
    <property type="project" value="UniProtKB-EC"/>
</dbReference>
<protein>
    <submittedName>
        <fullName evidence="6">Lactaldehyde dehydrogenase</fullName>
        <ecNumber evidence="6">1.2.1.22</ecNumber>
    </submittedName>
</protein>
<keyword evidence="7" id="KW-1185">Reference proteome</keyword>
<reference evidence="6 7" key="1">
    <citation type="submission" date="2019-02" db="EMBL/GenBank/DDBJ databases">
        <title>Deep-cultivation of Planctomycetes and their phenomic and genomic characterization uncovers novel biology.</title>
        <authorList>
            <person name="Wiegand S."/>
            <person name="Jogler M."/>
            <person name="Boedeker C."/>
            <person name="Pinto D."/>
            <person name="Vollmers J."/>
            <person name="Rivas-Marin E."/>
            <person name="Kohn T."/>
            <person name="Peeters S.H."/>
            <person name="Heuer A."/>
            <person name="Rast P."/>
            <person name="Oberbeckmann S."/>
            <person name="Bunk B."/>
            <person name="Jeske O."/>
            <person name="Meyerdierks A."/>
            <person name="Storesund J.E."/>
            <person name="Kallscheuer N."/>
            <person name="Luecker S."/>
            <person name="Lage O.M."/>
            <person name="Pohl T."/>
            <person name="Merkel B.J."/>
            <person name="Hornburger P."/>
            <person name="Mueller R.-W."/>
            <person name="Bruemmer F."/>
            <person name="Labrenz M."/>
            <person name="Spormann A.M."/>
            <person name="Op den Camp H."/>
            <person name="Overmann J."/>
            <person name="Amann R."/>
            <person name="Jetten M.S.M."/>
            <person name="Mascher T."/>
            <person name="Medema M.H."/>
            <person name="Devos D.P."/>
            <person name="Kaster A.-K."/>
            <person name="Ovreas L."/>
            <person name="Rohde M."/>
            <person name="Galperin M.Y."/>
            <person name="Jogler C."/>
        </authorList>
    </citation>
    <scope>NUCLEOTIDE SEQUENCE [LARGE SCALE GENOMIC DNA]</scope>
    <source>
        <strain evidence="6 7">CA12</strain>
    </source>
</reference>
<accession>A0A517PAW6</accession>
<sequence>MAFRMSLFSGSKDYQFYAAGRWQDGDTKIEVLNPADESVLATTPDATAAQCTEALEFAKQAQKAWGKLTGVERGNCLRKWADLVDERKEKFAQLLSQEVGKPIREARGEIDFGNSWLRYFAGFDRHIEGEILSADQPNEQLWLVPQPAGVAVAVIAWNFPYAVACRKLAPALIAGCAIVLKPHEDTPLTALELAKLAEEAGIPPGIVNVVTGRGATAGAALTSSPLADVISFTGSVKTGKLIAKAAAENVTFASLELGGKAPFLVLNDADVDEAVEIAVFSRFLNCGQICTANERTYVQRGVYEQFLEKYVAKVEGLSVGNPLDEDMYLGPKVNKTELEKVDRMVQAAVAGGATALTGGGLFEREGKYEKGYWYKPTVITGVDNSNPLMQDEIFGPVSPVAPFDDFDEGIALANDTRFGLAGYLVTNDMNKIMRAIRDLELGELYINRGCVESIHGYHTGWKQSGVGGDDGKKGLEHYLRYKSVYLKYQG</sequence>
<dbReference type="PANTHER" id="PTHR43353:SF5">
    <property type="entry name" value="SUCCINATE-SEMIALDEHYDE DEHYDROGENASE, MITOCHONDRIAL"/>
    <property type="match status" value="1"/>
</dbReference>
<evidence type="ECO:0000313" key="7">
    <source>
        <dbReference type="Proteomes" id="UP000318741"/>
    </source>
</evidence>
<dbReference type="InterPro" id="IPR050740">
    <property type="entry name" value="Aldehyde_DH_Superfamily"/>
</dbReference>
<dbReference type="InterPro" id="IPR015590">
    <property type="entry name" value="Aldehyde_DH_dom"/>
</dbReference>
<evidence type="ECO:0000256" key="1">
    <source>
        <dbReference type="ARBA" id="ARBA00009986"/>
    </source>
</evidence>
<dbReference type="PROSITE" id="PS00070">
    <property type="entry name" value="ALDEHYDE_DEHYDR_CYS"/>
    <property type="match status" value="1"/>
</dbReference>
<dbReference type="PANTHER" id="PTHR43353">
    <property type="entry name" value="SUCCINATE-SEMIALDEHYDE DEHYDROGENASE, MITOCHONDRIAL"/>
    <property type="match status" value="1"/>
</dbReference>
<evidence type="ECO:0000313" key="6">
    <source>
        <dbReference type="EMBL" id="QDT16522.1"/>
    </source>
</evidence>
<dbReference type="EC" id="1.2.1.22" evidence="6"/>
<dbReference type="InterPro" id="IPR016162">
    <property type="entry name" value="Ald_DH_N"/>
</dbReference>
<organism evidence="6 7">
    <name type="scientific">Alienimonas californiensis</name>
    <dbReference type="NCBI Taxonomy" id="2527989"/>
    <lineage>
        <taxon>Bacteria</taxon>
        <taxon>Pseudomonadati</taxon>
        <taxon>Planctomycetota</taxon>
        <taxon>Planctomycetia</taxon>
        <taxon>Planctomycetales</taxon>
        <taxon>Planctomycetaceae</taxon>
        <taxon>Alienimonas</taxon>
    </lineage>
</organism>
<dbReference type="KEGG" id="acaf:CA12_26270"/>
<dbReference type="SUPFAM" id="SSF53720">
    <property type="entry name" value="ALDH-like"/>
    <property type="match status" value="1"/>
</dbReference>